<dbReference type="AlphaFoldDB" id="A0A3D8J428"/>
<sequence>MTLVDSQFNKQYLITSIDSASYDLQQRFYAMGLCEGNIAVLQHTSLAKDTYSFNVHGNHVALRKREARLINVKEYQKDSAHNHEI</sequence>
<dbReference type="SMART" id="SM00899">
    <property type="entry name" value="FeoA"/>
    <property type="match status" value="1"/>
</dbReference>
<protein>
    <submittedName>
        <fullName evidence="3">Ferrous iron transport protein A</fullName>
    </submittedName>
</protein>
<dbReference type="InterPro" id="IPR008988">
    <property type="entry name" value="Transcriptional_repressor_C"/>
</dbReference>
<evidence type="ECO:0000259" key="2">
    <source>
        <dbReference type="SMART" id="SM00899"/>
    </source>
</evidence>
<dbReference type="EMBL" id="NXLW01000008">
    <property type="protein sequence ID" value="RDU72267.1"/>
    <property type="molecule type" value="Genomic_DNA"/>
</dbReference>
<dbReference type="Gene3D" id="2.30.30.90">
    <property type="match status" value="1"/>
</dbReference>
<dbReference type="InterPro" id="IPR007167">
    <property type="entry name" value="Fe-transptr_FeoA-like"/>
</dbReference>
<dbReference type="Proteomes" id="UP000256424">
    <property type="component" value="Unassembled WGS sequence"/>
</dbReference>
<evidence type="ECO:0000313" key="3">
    <source>
        <dbReference type="EMBL" id="RDU72267.1"/>
    </source>
</evidence>
<organism evidence="3 4">
    <name type="scientific">Helicobacter aurati</name>
    <dbReference type="NCBI Taxonomy" id="137778"/>
    <lineage>
        <taxon>Bacteria</taxon>
        <taxon>Pseudomonadati</taxon>
        <taxon>Campylobacterota</taxon>
        <taxon>Epsilonproteobacteria</taxon>
        <taxon>Campylobacterales</taxon>
        <taxon>Helicobacteraceae</taxon>
        <taxon>Helicobacter</taxon>
    </lineage>
</organism>
<dbReference type="RefSeq" id="WP_104762294.1">
    <property type="nucleotide sequence ID" value="NZ_FZPM01000003.1"/>
</dbReference>
<reference evidence="3 4" key="1">
    <citation type="submission" date="2018-04" db="EMBL/GenBank/DDBJ databases">
        <title>Novel Campyloabacter and Helicobacter Species and Strains.</title>
        <authorList>
            <person name="Mannion A.J."/>
            <person name="Shen Z."/>
            <person name="Fox J.G."/>
        </authorList>
    </citation>
    <scope>NUCLEOTIDE SEQUENCE [LARGE SCALE GENOMIC DNA]</scope>
    <source>
        <strain evidence="3 4">MIT 97-5075</strain>
    </source>
</reference>
<dbReference type="GO" id="GO:0046914">
    <property type="term" value="F:transition metal ion binding"/>
    <property type="evidence" value="ECO:0007669"/>
    <property type="project" value="InterPro"/>
</dbReference>
<dbReference type="SUPFAM" id="SSF50037">
    <property type="entry name" value="C-terminal domain of transcriptional repressors"/>
    <property type="match status" value="1"/>
</dbReference>
<keyword evidence="1" id="KW-0408">Iron</keyword>
<evidence type="ECO:0000313" key="4">
    <source>
        <dbReference type="Proteomes" id="UP000256424"/>
    </source>
</evidence>
<feature type="domain" description="Ferrous iron transporter FeoA-like" evidence="2">
    <location>
        <begin position="1"/>
        <end position="74"/>
    </location>
</feature>
<proteinExistence type="predicted"/>
<comment type="caution">
    <text evidence="3">The sequence shown here is derived from an EMBL/GenBank/DDBJ whole genome shotgun (WGS) entry which is preliminary data.</text>
</comment>
<evidence type="ECO:0000256" key="1">
    <source>
        <dbReference type="ARBA" id="ARBA00023004"/>
    </source>
</evidence>
<accession>A0A3D8J428</accession>
<name>A0A3D8J428_9HELI</name>
<dbReference type="OrthoDB" id="5334830at2"/>
<gene>
    <name evidence="3" type="ORF">CQA66_05155</name>
</gene>
<dbReference type="Pfam" id="PF04023">
    <property type="entry name" value="FeoA"/>
    <property type="match status" value="1"/>
</dbReference>
<dbReference type="InterPro" id="IPR038157">
    <property type="entry name" value="FeoA_core_dom"/>
</dbReference>
<keyword evidence="4" id="KW-1185">Reference proteome</keyword>